<gene>
    <name evidence="2" type="ORF">RM445_29110</name>
</gene>
<organism evidence="2 3">
    <name type="scientific">Pseudonocardia charpentierae</name>
    <dbReference type="NCBI Taxonomy" id="3075545"/>
    <lineage>
        <taxon>Bacteria</taxon>
        <taxon>Bacillati</taxon>
        <taxon>Actinomycetota</taxon>
        <taxon>Actinomycetes</taxon>
        <taxon>Pseudonocardiales</taxon>
        <taxon>Pseudonocardiaceae</taxon>
        <taxon>Pseudonocardia</taxon>
    </lineage>
</organism>
<feature type="region of interest" description="Disordered" evidence="1">
    <location>
        <begin position="166"/>
        <end position="200"/>
    </location>
</feature>
<feature type="compositionally biased region" description="Low complexity" evidence="1">
    <location>
        <begin position="170"/>
        <end position="187"/>
    </location>
</feature>
<protein>
    <recommendedName>
        <fullName evidence="4">ATP dependent DNA ligase domain-containing protein</fullName>
    </recommendedName>
</protein>
<comment type="caution">
    <text evidence="2">The sequence shown here is derived from an EMBL/GenBank/DDBJ whole genome shotgun (WGS) entry which is preliminary data.</text>
</comment>
<dbReference type="Gene3D" id="2.40.50.140">
    <property type="entry name" value="Nucleic acid-binding proteins"/>
    <property type="match status" value="1"/>
</dbReference>
<keyword evidence="3" id="KW-1185">Reference proteome</keyword>
<dbReference type="EMBL" id="JAVREJ010000036">
    <property type="protein sequence ID" value="MDT0353560.1"/>
    <property type="molecule type" value="Genomic_DNA"/>
</dbReference>
<dbReference type="SUPFAM" id="SSF56091">
    <property type="entry name" value="DNA ligase/mRNA capping enzyme, catalytic domain"/>
    <property type="match status" value="1"/>
</dbReference>
<evidence type="ECO:0008006" key="4">
    <source>
        <dbReference type="Google" id="ProtNLM"/>
    </source>
</evidence>
<dbReference type="Proteomes" id="UP001183202">
    <property type="component" value="Unassembled WGS sequence"/>
</dbReference>
<reference evidence="3" key="1">
    <citation type="submission" date="2023-07" db="EMBL/GenBank/DDBJ databases">
        <title>30 novel species of actinomycetes from the DSMZ collection.</title>
        <authorList>
            <person name="Nouioui I."/>
        </authorList>
    </citation>
    <scope>NUCLEOTIDE SEQUENCE [LARGE SCALE GENOMIC DNA]</scope>
    <source>
        <strain evidence="3">DSM 45834</strain>
    </source>
</reference>
<dbReference type="RefSeq" id="WP_311560073.1">
    <property type="nucleotide sequence ID" value="NZ_JAVREJ010000036.1"/>
</dbReference>
<evidence type="ECO:0000313" key="3">
    <source>
        <dbReference type="Proteomes" id="UP001183202"/>
    </source>
</evidence>
<evidence type="ECO:0000313" key="2">
    <source>
        <dbReference type="EMBL" id="MDT0353560.1"/>
    </source>
</evidence>
<name>A0ABU2NIM3_9PSEU</name>
<sequence>MLAPATTDPTVAHTWLGGHTASGIEGVVAKRADQPYRPGVRGWQKLRTRLTAEAVIAGVLGPLQQPRVLLLARPGPHGRLQVAGRTVDLTPTLAATIGAALRPHLGPGHPWPGLLPRSRWGRGPAEPLAYTQVRPEVVVELVVDPAVDGPRWRHPATLVRLRPDLHSTDLTTGGPTPAAAALPTGLGDETIAGGDRAQAS</sequence>
<dbReference type="Gene3D" id="3.30.1490.70">
    <property type="match status" value="1"/>
</dbReference>
<proteinExistence type="predicted"/>
<accession>A0ABU2NIM3</accession>
<dbReference type="InterPro" id="IPR012340">
    <property type="entry name" value="NA-bd_OB-fold"/>
</dbReference>
<evidence type="ECO:0000256" key="1">
    <source>
        <dbReference type="SAM" id="MobiDB-lite"/>
    </source>
</evidence>